<dbReference type="PRINTS" id="PR00260">
    <property type="entry name" value="CHEMTRNSDUCR"/>
</dbReference>
<evidence type="ECO:0000259" key="7">
    <source>
        <dbReference type="PROSITE" id="PS50885"/>
    </source>
</evidence>
<protein>
    <submittedName>
        <fullName evidence="8">Methyl-accepting chemotaxis protein</fullName>
    </submittedName>
</protein>
<accession>A0ABT7DTN1</accession>
<dbReference type="SUPFAM" id="SSF58104">
    <property type="entry name" value="Methyl-accepting chemotaxis protein (MCP) signaling domain"/>
    <property type="match status" value="1"/>
</dbReference>
<comment type="caution">
    <text evidence="8">The sequence shown here is derived from an EMBL/GenBank/DDBJ whole genome shotgun (WGS) entry which is preliminary data.</text>
</comment>
<dbReference type="InterPro" id="IPR004089">
    <property type="entry name" value="MCPsignal_dom"/>
</dbReference>
<gene>
    <name evidence="8" type="ORF">PZA18_05090</name>
</gene>
<evidence type="ECO:0000256" key="3">
    <source>
        <dbReference type="PROSITE-ProRule" id="PRU00284"/>
    </source>
</evidence>
<reference evidence="8" key="1">
    <citation type="submission" date="2023-03" db="EMBL/GenBank/DDBJ databases">
        <title>Chitinimonas shenzhenensis gen. nov., sp. nov., a novel member of family Burkholderiaceae isolated from activated sludge collected in Shen Zhen, China.</title>
        <authorList>
            <person name="Wang X."/>
        </authorList>
    </citation>
    <scope>NUCLEOTIDE SEQUENCE</scope>
    <source>
        <strain evidence="8">DQS-5</strain>
    </source>
</reference>
<sequence length="369" mass="39170">MGLEGKEGFFRVVGENINRLVETAADGLEEIASVLDRLSQGDLTYRIEKDYQGIFGRLKDGANTTVTSLSELVMQINESADTIATAAKEIASGNQNLSHRTEQQAANLEETASSMEELTSTVKQNAENSREANKLAGEASTVAQRGGEVVGQVVSTMSDISASAKKIADIIGVIDGIAFQTNILALNAAVEAARAGEQGRGFAVVASEVRSLAQRSATAAKEIKTLINESVGRVEEGTKLVDNAGKTMETVVESIRRVAMLMSDVSAASVEQSSGIEQINRAVTEMDETTQQNAALVEQAAAAAESMEQQVDSLTVAISVFQLANQPRSRQARSLPAVASPQRASATAKPKALPKPMASQGHEEEWEEF</sequence>
<feature type="domain" description="Methyl-accepting transducer" evidence="6">
    <location>
        <begin position="79"/>
        <end position="308"/>
    </location>
</feature>
<evidence type="ECO:0000313" key="8">
    <source>
        <dbReference type="EMBL" id="MDK2123423.1"/>
    </source>
</evidence>
<feature type="coiled-coil region" evidence="4">
    <location>
        <begin position="279"/>
        <end position="317"/>
    </location>
</feature>
<dbReference type="InterPro" id="IPR051310">
    <property type="entry name" value="MCP_chemotaxis"/>
</dbReference>
<dbReference type="CDD" id="cd11386">
    <property type="entry name" value="MCP_signal"/>
    <property type="match status" value="1"/>
</dbReference>
<feature type="domain" description="HAMP" evidence="7">
    <location>
        <begin position="22"/>
        <end position="74"/>
    </location>
</feature>
<proteinExistence type="inferred from homology"/>
<evidence type="ECO:0000259" key="6">
    <source>
        <dbReference type="PROSITE" id="PS50111"/>
    </source>
</evidence>
<dbReference type="SMART" id="SM00283">
    <property type="entry name" value="MA"/>
    <property type="match status" value="1"/>
</dbReference>
<dbReference type="Pfam" id="PF18947">
    <property type="entry name" value="HAMP_2"/>
    <property type="match status" value="1"/>
</dbReference>
<keyword evidence="4" id="KW-0175">Coiled coil</keyword>
<dbReference type="EMBL" id="JARRAF010000004">
    <property type="protein sequence ID" value="MDK2123423.1"/>
    <property type="molecule type" value="Genomic_DNA"/>
</dbReference>
<feature type="region of interest" description="Disordered" evidence="5">
    <location>
        <begin position="329"/>
        <end position="369"/>
    </location>
</feature>
<dbReference type="InterPro" id="IPR004090">
    <property type="entry name" value="Chemotax_Me-accpt_rcpt"/>
</dbReference>
<dbReference type="PROSITE" id="PS50885">
    <property type="entry name" value="HAMP"/>
    <property type="match status" value="1"/>
</dbReference>
<comment type="similarity">
    <text evidence="2">Belongs to the methyl-accepting chemotaxis (MCP) protein family.</text>
</comment>
<name>A0ABT7DTN1_9NEIS</name>
<keyword evidence="1" id="KW-0488">Methylation</keyword>
<evidence type="ECO:0000256" key="1">
    <source>
        <dbReference type="ARBA" id="ARBA00022481"/>
    </source>
</evidence>
<dbReference type="Pfam" id="PF00015">
    <property type="entry name" value="MCPsignal"/>
    <property type="match status" value="1"/>
</dbReference>
<keyword evidence="9" id="KW-1185">Reference proteome</keyword>
<dbReference type="PANTHER" id="PTHR43531:SF14">
    <property type="entry name" value="METHYL-ACCEPTING CHEMOTAXIS PROTEIN I-RELATED"/>
    <property type="match status" value="1"/>
</dbReference>
<evidence type="ECO:0000256" key="4">
    <source>
        <dbReference type="SAM" id="Coils"/>
    </source>
</evidence>
<dbReference type="InterPro" id="IPR003660">
    <property type="entry name" value="HAMP_dom"/>
</dbReference>
<dbReference type="Proteomes" id="UP001172778">
    <property type="component" value="Unassembled WGS sequence"/>
</dbReference>
<evidence type="ECO:0000256" key="5">
    <source>
        <dbReference type="SAM" id="MobiDB-lite"/>
    </source>
</evidence>
<evidence type="ECO:0000313" key="9">
    <source>
        <dbReference type="Proteomes" id="UP001172778"/>
    </source>
</evidence>
<keyword evidence="3" id="KW-0807">Transducer</keyword>
<organism evidence="8 9">
    <name type="scientific">Parachitinimonas caeni</name>
    <dbReference type="NCBI Taxonomy" id="3031301"/>
    <lineage>
        <taxon>Bacteria</taxon>
        <taxon>Pseudomonadati</taxon>
        <taxon>Pseudomonadota</taxon>
        <taxon>Betaproteobacteria</taxon>
        <taxon>Neisseriales</taxon>
        <taxon>Chitinibacteraceae</taxon>
        <taxon>Parachitinimonas</taxon>
    </lineage>
</organism>
<evidence type="ECO:0000256" key="2">
    <source>
        <dbReference type="ARBA" id="ARBA00029447"/>
    </source>
</evidence>
<dbReference type="PROSITE" id="PS50111">
    <property type="entry name" value="CHEMOTAXIS_TRANSDUC_2"/>
    <property type="match status" value="1"/>
</dbReference>
<dbReference type="PANTHER" id="PTHR43531">
    <property type="entry name" value="PROTEIN ICFG"/>
    <property type="match status" value="1"/>
</dbReference>
<dbReference type="Gene3D" id="1.10.287.950">
    <property type="entry name" value="Methyl-accepting chemotaxis protein"/>
    <property type="match status" value="1"/>
</dbReference>